<dbReference type="EMBL" id="PDNA01000177">
    <property type="protein sequence ID" value="PGH06580.1"/>
    <property type="molecule type" value="Genomic_DNA"/>
</dbReference>
<keyword evidence="9" id="KW-1185">Reference proteome</keyword>
<keyword evidence="3 6" id="KW-0256">Endoplasmic reticulum</keyword>
<dbReference type="InterPro" id="IPR010580">
    <property type="entry name" value="ER_stress-assoc"/>
</dbReference>
<gene>
    <name evidence="8" type="ORF">AJ80_08139</name>
</gene>
<accession>A0A2B7XCF8</accession>
<dbReference type="AlphaFoldDB" id="A0A2B7XCF8"/>
<name>A0A2B7XCF8_POLH7</name>
<reference evidence="8 9" key="1">
    <citation type="submission" date="2017-10" db="EMBL/GenBank/DDBJ databases">
        <title>Comparative genomics in systemic dimorphic fungi from Ajellomycetaceae.</title>
        <authorList>
            <person name="Munoz J.F."/>
            <person name="Mcewen J.G."/>
            <person name="Clay O.K."/>
            <person name="Cuomo C.A."/>
        </authorList>
    </citation>
    <scope>NUCLEOTIDE SEQUENCE [LARGE SCALE GENOMIC DNA]</scope>
    <source>
        <strain evidence="8 9">UAMH7299</strain>
    </source>
</reference>
<feature type="transmembrane region" description="Helical" evidence="6">
    <location>
        <begin position="73"/>
        <end position="93"/>
    </location>
</feature>
<dbReference type="Proteomes" id="UP000224634">
    <property type="component" value="Unassembled WGS sequence"/>
</dbReference>
<dbReference type="Pfam" id="PF06624">
    <property type="entry name" value="RAMP4"/>
    <property type="match status" value="1"/>
</dbReference>
<sequence>MASASSTFNPPSPILPEVSIPSFDPLPNMLNTLQAQTPTQRRANERFAKHEAAKRGKPETIVKQKPKSKSPLPIVWVVVLAFIVCGGVIFEFLKVLPEIWGFISSIITRWTS</sequence>
<evidence type="ECO:0000256" key="1">
    <source>
        <dbReference type="ARBA" id="ARBA00005500"/>
    </source>
</evidence>
<evidence type="ECO:0000313" key="9">
    <source>
        <dbReference type="Proteomes" id="UP000224634"/>
    </source>
</evidence>
<feature type="compositionally biased region" description="Basic and acidic residues" evidence="7">
    <location>
        <begin position="42"/>
        <end position="62"/>
    </location>
</feature>
<dbReference type="OrthoDB" id="16679at2759"/>
<comment type="function">
    <text evidence="6">Interacts with target proteins during translocation into the lumen of the endoplasmic reticulum. Protects unfolded target proteins against degradation and facilitate correct glycosylation.</text>
</comment>
<evidence type="ECO:0000313" key="8">
    <source>
        <dbReference type="EMBL" id="PGH06580.1"/>
    </source>
</evidence>
<protein>
    <recommendedName>
        <fullName evidence="6">Stress-associated endoplasmic reticulum protein</fullName>
    </recommendedName>
</protein>
<evidence type="ECO:0000256" key="5">
    <source>
        <dbReference type="ARBA" id="ARBA00023136"/>
    </source>
</evidence>
<evidence type="ECO:0000256" key="3">
    <source>
        <dbReference type="ARBA" id="ARBA00022824"/>
    </source>
</evidence>
<comment type="similarity">
    <text evidence="1 6">Belongs to the RAMP4 family.</text>
</comment>
<organism evidence="8 9">
    <name type="scientific">Polytolypa hystricis (strain UAMH7299)</name>
    <dbReference type="NCBI Taxonomy" id="1447883"/>
    <lineage>
        <taxon>Eukaryota</taxon>
        <taxon>Fungi</taxon>
        <taxon>Dikarya</taxon>
        <taxon>Ascomycota</taxon>
        <taxon>Pezizomycotina</taxon>
        <taxon>Eurotiomycetes</taxon>
        <taxon>Eurotiomycetidae</taxon>
        <taxon>Onygenales</taxon>
        <taxon>Onygenales incertae sedis</taxon>
        <taxon>Polytolypa</taxon>
    </lineage>
</organism>
<proteinExistence type="inferred from homology"/>
<keyword evidence="2 6" id="KW-0812">Transmembrane</keyword>
<feature type="region of interest" description="Disordered" evidence="7">
    <location>
        <begin position="37"/>
        <end position="68"/>
    </location>
</feature>
<evidence type="ECO:0000256" key="7">
    <source>
        <dbReference type="SAM" id="MobiDB-lite"/>
    </source>
</evidence>
<evidence type="ECO:0000256" key="2">
    <source>
        <dbReference type="ARBA" id="ARBA00022692"/>
    </source>
</evidence>
<evidence type="ECO:0000256" key="4">
    <source>
        <dbReference type="ARBA" id="ARBA00022989"/>
    </source>
</evidence>
<evidence type="ECO:0000256" key="6">
    <source>
        <dbReference type="RuleBase" id="RU364120"/>
    </source>
</evidence>
<keyword evidence="4 6" id="KW-1133">Transmembrane helix</keyword>
<dbReference type="GO" id="GO:0005789">
    <property type="term" value="C:endoplasmic reticulum membrane"/>
    <property type="evidence" value="ECO:0007669"/>
    <property type="project" value="UniProtKB-SubCell"/>
</dbReference>
<keyword evidence="5 6" id="KW-0472">Membrane</keyword>
<comment type="subcellular location">
    <subcellularLocation>
        <location evidence="6">Membrane</location>
        <topology evidence="6">Single-pass membrane protein</topology>
    </subcellularLocation>
    <subcellularLocation>
        <location evidence="6">Endoplasmic reticulum membrane</location>
        <topology evidence="6">Single-pass membrane protein</topology>
    </subcellularLocation>
</comment>
<comment type="caution">
    <text evidence="8">The sequence shown here is derived from an EMBL/GenBank/DDBJ whole genome shotgun (WGS) entry which is preliminary data.</text>
</comment>